<dbReference type="Pfam" id="PF01833">
    <property type="entry name" value="TIG"/>
    <property type="match status" value="2"/>
</dbReference>
<dbReference type="SUPFAM" id="SSF81296">
    <property type="entry name" value="E set domains"/>
    <property type="match status" value="2"/>
</dbReference>
<sequence>MKKLFQYKFLLIVLAVGSLAVTLDSCKKDGDGSPDIKAGNPVADSVSPSTAAGGATLTLKGSGLGQIRKIVFDKDSVPASFYTTLNTENALVFRVPDTISGGPQNIIFTNSEGRTLSVPFTGLAFPSVTSVSNYDFVAGTQLTLTGNNLESVNKVVLNNTTDQATIVSKSKKQLVITMPSTTSPRAALNITNVTGTTLTTQEFVNIDLAYPFFTDSFGPGYENGSWGDAAFISTTEFKTGSKSVGKNYQKGNWHLLGLANWGAGTTQDASYKYLTLWVKGASRDYSLYIMSDKITGGYGNYIEANRIDVPANVWTYFKVPLSTLNLWAGGSTFNQLGFRIKGPDAQDEIFYFDDVLLVK</sequence>
<dbReference type="EMBL" id="STFF01000002">
    <property type="protein sequence ID" value="THU40061.1"/>
    <property type="molecule type" value="Genomic_DNA"/>
</dbReference>
<accession>A0A4S8HXN5</accession>
<gene>
    <name evidence="3" type="ORF">FAM09_09255</name>
</gene>
<dbReference type="OrthoDB" id="660167at2"/>
<name>A0A4S8HXN5_9BACT</name>
<protein>
    <submittedName>
        <fullName evidence="3">Cell shape determination protein CcmA</fullName>
    </submittedName>
</protein>
<evidence type="ECO:0000256" key="1">
    <source>
        <dbReference type="SAM" id="SignalP"/>
    </source>
</evidence>
<dbReference type="Proteomes" id="UP000306918">
    <property type="component" value="Unassembled WGS sequence"/>
</dbReference>
<dbReference type="SUPFAM" id="SSF49785">
    <property type="entry name" value="Galactose-binding domain-like"/>
    <property type="match status" value="1"/>
</dbReference>
<dbReference type="CDD" id="cd00102">
    <property type="entry name" value="IPT"/>
    <property type="match status" value="1"/>
</dbReference>
<evidence type="ECO:0000313" key="4">
    <source>
        <dbReference type="Proteomes" id="UP000306918"/>
    </source>
</evidence>
<dbReference type="SMART" id="SM00429">
    <property type="entry name" value="IPT"/>
    <property type="match status" value="1"/>
</dbReference>
<dbReference type="InterPro" id="IPR014756">
    <property type="entry name" value="Ig_E-set"/>
</dbReference>
<dbReference type="InterPro" id="IPR002909">
    <property type="entry name" value="IPT_dom"/>
</dbReference>
<feature type="chain" id="PRO_5020794222" evidence="1">
    <location>
        <begin position="21"/>
        <end position="359"/>
    </location>
</feature>
<dbReference type="InterPro" id="IPR013783">
    <property type="entry name" value="Ig-like_fold"/>
</dbReference>
<keyword evidence="1" id="KW-0732">Signal</keyword>
<dbReference type="Gene3D" id="2.60.40.10">
    <property type="entry name" value="Immunoglobulins"/>
    <property type="match status" value="2"/>
</dbReference>
<keyword evidence="4" id="KW-1185">Reference proteome</keyword>
<feature type="domain" description="IPT/TIG" evidence="2">
    <location>
        <begin position="40"/>
        <end position="123"/>
    </location>
</feature>
<organism evidence="3 4">
    <name type="scientific">Niastella caeni</name>
    <dbReference type="NCBI Taxonomy" id="2569763"/>
    <lineage>
        <taxon>Bacteria</taxon>
        <taxon>Pseudomonadati</taxon>
        <taxon>Bacteroidota</taxon>
        <taxon>Chitinophagia</taxon>
        <taxon>Chitinophagales</taxon>
        <taxon>Chitinophagaceae</taxon>
        <taxon>Niastella</taxon>
    </lineage>
</organism>
<dbReference type="RefSeq" id="WP_136576815.1">
    <property type="nucleotide sequence ID" value="NZ_STFF01000002.1"/>
</dbReference>
<reference evidence="3 4" key="1">
    <citation type="submission" date="2019-04" db="EMBL/GenBank/DDBJ databases">
        <title>Niastella caeni sp. nov., isolated from activated sludge.</title>
        <authorList>
            <person name="Sheng M."/>
        </authorList>
    </citation>
    <scope>NUCLEOTIDE SEQUENCE [LARGE SCALE GENOMIC DNA]</scope>
    <source>
        <strain evidence="3 4">HX-2-15</strain>
    </source>
</reference>
<evidence type="ECO:0000259" key="2">
    <source>
        <dbReference type="SMART" id="SM00429"/>
    </source>
</evidence>
<comment type="caution">
    <text evidence="3">The sequence shown here is derived from an EMBL/GenBank/DDBJ whole genome shotgun (WGS) entry which is preliminary data.</text>
</comment>
<dbReference type="AlphaFoldDB" id="A0A4S8HXN5"/>
<evidence type="ECO:0000313" key="3">
    <source>
        <dbReference type="EMBL" id="THU40061.1"/>
    </source>
</evidence>
<proteinExistence type="predicted"/>
<dbReference type="InterPro" id="IPR008979">
    <property type="entry name" value="Galactose-bd-like_sf"/>
</dbReference>
<feature type="signal peptide" evidence="1">
    <location>
        <begin position="1"/>
        <end position="20"/>
    </location>
</feature>